<sequence>TLRLREVTQLVGARDVIQTQVFLTPSSTIGFFTSQLTGEVILRKNKKGEGNQAPLTIHELVLGTATRYPDLIALGTRNVDGWDTMTYIEYYELCRKAAKSFLQLGLERFHGVGILGYNCTQWFVADVASIFAGGISVGIFPQNSSQVCRFIAENSEANIFMVENDWQLQKILKIQDHLHHLKAIVQYKDKLTKKLPNTYSWEEFLTLGVNISDEMLDKVIDSQKPNQCCMLAYTMGTTGPPKAVMLSHDNITWTSAAVLQSLPYTYPPENQEVLVSYLPLCLINAQIFEIWIPVTIGFYVRPKWGRLSLTKGMGLGPTTFCGVPEVWEEMMRRMSSDQMSAASFKKNMIVWARKVGLKAYKKRKTDDHFPLGFRVAKKLVYHKVHRNLGLDRCLQFLSVGSGLSKEIQDFFLSYDIILMPIYGMTECTGPHSVSYEKEFKLYSCGKAIMGSHNLVRNSEQEDIGEFYLWGRHLSMGYLNNEYKTKKAFDPKGWLHTGDMGTVDNEGFIHIIGRIEEVIITKRGEKIFPVPIENMLKENIPIIHHAIIVGNQAKFLSVLLTLKVFCFINCSDTGEPHNTLTQEAINFCRKNNSKSVKVTDIMNNQDPIIDAIIQKGIDAINEQPEHETHKILKWKVLEKDFSIIGGELGRWGLLTFI</sequence>
<reference evidence="9" key="2">
    <citation type="submission" date="2025-08" db="UniProtKB">
        <authorList>
            <consortium name="Ensembl"/>
        </authorList>
    </citation>
    <scope>IDENTIFICATION</scope>
</reference>
<dbReference type="InterPro" id="IPR042099">
    <property type="entry name" value="ANL_N_sf"/>
</dbReference>
<dbReference type="Ensembl" id="ENSVURT00010036428.1">
    <property type="protein sequence ID" value="ENSVURP00010031994.1"/>
    <property type="gene ID" value="ENSVURG00010024418.1"/>
</dbReference>
<dbReference type="GO" id="GO:0016020">
    <property type="term" value="C:membrane"/>
    <property type="evidence" value="ECO:0007669"/>
    <property type="project" value="TreeGrafter"/>
</dbReference>
<organism evidence="9 10">
    <name type="scientific">Vombatus ursinus</name>
    <name type="common">Common wombat</name>
    <dbReference type="NCBI Taxonomy" id="29139"/>
    <lineage>
        <taxon>Eukaryota</taxon>
        <taxon>Metazoa</taxon>
        <taxon>Chordata</taxon>
        <taxon>Craniata</taxon>
        <taxon>Vertebrata</taxon>
        <taxon>Euteleostomi</taxon>
        <taxon>Mammalia</taxon>
        <taxon>Metatheria</taxon>
        <taxon>Diprotodontia</taxon>
        <taxon>Vombatidae</taxon>
        <taxon>Vombatus</taxon>
    </lineage>
</organism>
<dbReference type="Pfam" id="PF23562">
    <property type="entry name" value="AMP-binding_C_3"/>
    <property type="match status" value="1"/>
</dbReference>
<reference evidence="9" key="3">
    <citation type="submission" date="2025-09" db="UniProtKB">
        <authorList>
            <consortium name="Ensembl"/>
        </authorList>
    </citation>
    <scope>IDENTIFICATION</scope>
</reference>
<evidence type="ECO:0000313" key="10">
    <source>
        <dbReference type="Proteomes" id="UP000314987"/>
    </source>
</evidence>
<dbReference type="Gene3D" id="3.40.50.12780">
    <property type="entry name" value="N-terminal domain of ligase-like"/>
    <property type="match status" value="1"/>
</dbReference>
<protein>
    <recommendedName>
        <fullName evidence="7">long-chain-fatty-acid--CoA ligase</fullName>
        <ecNumber evidence="7">6.2.1.3</ecNumber>
    </recommendedName>
</protein>
<name>A0A4X2M2I0_VOMUR</name>
<dbReference type="EC" id="6.2.1.3" evidence="7"/>
<evidence type="ECO:0000256" key="6">
    <source>
        <dbReference type="ARBA" id="ARBA00024484"/>
    </source>
</evidence>
<gene>
    <name evidence="9" type="primary">LOC114035005</name>
</gene>
<dbReference type="GeneTree" id="ENSGT00940000155332"/>
<dbReference type="SUPFAM" id="SSF56801">
    <property type="entry name" value="Acetyl-CoA synthetase-like"/>
    <property type="match status" value="1"/>
</dbReference>
<dbReference type="InterPro" id="IPR000873">
    <property type="entry name" value="AMP-dep_synth/lig_dom"/>
</dbReference>
<evidence type="ECO:0000256" key="3">
    <source>
        <dbReference type="ARBA" id="ARBA00022741"/>
    </source>
</evidence>
<reference evidence="10" key="1">
    <citation type="submission" date="2018-12" db="EMBL/GenBank/DDBJ databases">
        <authorList>
            <person name="Yazar S."/>
        </authorList>
    </citation>
    <scope>NUCLEOTIDE SEQUENCE [LARGE SCALE GENOMIC DNA]</scope>
</reference>
<keyword evidence="10" id="KW-1185">Reference proteome</keyword>
<dbReference type="Proteomes" id="UP000314987">
    <property type="component" value="Unassembled WGS sequence"/>
</dbReference>
<dbReference type="OMA" id="PNAMQGY"/>
<dbReference type="GO" id="GO:0005524">
    <property type="term" value="F:ATP binding"/>
    <property type="evidence" value="ECO:0007669"/>
    <property type="project" value="UniProtKB-KW"/>
</dbReference>
<dbReference type="STRING" id="29139.ENSVURP00010031994"/>
<evidence type="ECO:0000256" key="1">
    <source>
        <dbReference type="ARBA" id="ARBA00022490"/>
    </source>
</evidence>
<keyword evidence="2" id="KW-0436">Ligase</keyword>
<dbReference type="AlphaFoldDB" id="A0A4X2M2I0"/>
<evidence type="ECO:0000256" key="5">
    <source>
        <dbReference type="ARBA" id="ARBA00022840"/>
    </source>
</evidence>
<keyword evidence="3" id="KW-0547">Nucleotide-binding</keyword>
<keyword evidence="4" id="KW-0443">Lipid metabolism</keyword>
<proteinExistence type="predicted"/>
<dbReference type="GO" id="GO:0004467">
    <property type="term" value="F:long-chain fatty acid-CoA ligase activity"/>
    <property type="evidence" value="ECO:0007669"/>
    <property type="project" value="UniProtKB-EC"/>
</dbReference>
<keyword evidence="4" id="KW-0276">Fatty acid metabolism</keyword>
<feature type="domain" description="AMP-dependent synthetase/ligase" evidence="8">
    <location>
        <begin position="65"/>
        <end position="478"/>
    </location>
</feature>
<dbReference type="PANTHER" id="PTHR43272">
    <property type="entry name" value="LONG-CHAIN-FATTY-ACID--COA LIGASE"/>
    <property type="match status" value="1"/>
</dbReference>
<evidence type="ECO:0000259" key="8">
    <source>
        <dbReference type="Pfam" id="PF00501"/>
    </source>
</evidence>
<keyword evidence="1" id="KW-0963">Cytoplasm</keyword>
<dbReference type="Pfam" id="PF00501">
    <property type="entry name" value="AMP-binding"/>
    <property type="match status" value="1"/>
</dbReference>
<accession>A0A4X2M2I0</accession>
<evidence type="ECO:0000313" key="9">
    <source>
        <dbReference type="Ensembl" id="ENSVURP00010031994.1"/>
    </source>
</evidence>
<evidence type="ECO:0000256" key="7">
    <source>
        <dbReference type="ARBA" id="ARBA00026121"/>
    </source>
</evidence>
<evidence type="ECO:0000256" key="2">
    <source>
        <dbReference type="ARBA" id="ARBA00022598"/>
    </source>
</evidence>
<dbReference type="PANTHER" id="PTHR43272:SF101">
    <property type="entry name" value="ACYL-COA SYNTHETASE BUBBLEGUM FAMILY MEMBER 2-RELATED"/>
    <property type="match status" value="1"/>
</dbReference>
<keyword evidence="5" id="KW-0067">ATP-binding</keyword>
<comment type="catalytic activity">
    <reaction evidence="6">
        <text>a long-chain fatty acid + ATP + CoA = a long-chain fatty acyl-CoA + AMP + diphosphate</text>
        <dbReference type="Rhea" id="RHEA:15421"/>
        <dbReference type="ChEBI" id="CHEBI:30616"/>
        <dbReference type="ChEBI" id="CHEBI:33019"/>
        <dbReference type="ChEBI" id="CHEBI:57287"/>
        <dbReference type="ChEBI" id="CHEBI:57560"/>
        <dbReference type="ChEBI" id="CHEBI:83139"/>
        <dbReference type="ChEBI" id="CHEBI:456215"/>
        <dbReference type="EC" id="6.2.1.3"/>
    </reaction>
    <physiologicalReaction direction="left-to-right" evidence="6">
        <dbReference type="Rhea" id="RHEA:15422"/>
    </physiologicalReaction>
</comment>
<evidence type="ECO:0000256" key="4">
    <source>
        <dbReference type="ARBA" id="ARBA00022832"/>
    </source>
</evidence>
<dbReference type="GO" id="GO:0005783">
    <property type="term" value="C:endoplasmic reticulum"/>
    <property type="evidence" value="ECO:0007669"/>
    <property type="project" value="TreeGrafter"/>
</dbReference>